<feature type="transmembrane region" description="Helical" evidence="6">
    <location>
        <begin position="344"/>
        <end position="362"/>
    </location>
</feature>
<feature type="transmembrane region" description="Helical" evidence="6">
    <location>
        <begin position="368"/>
        <end position="384"/>
    </location>
</feature>
<dbReference type="Proteomes" id="UP001054889">
    <property type="component" value="Unassembled WGS sequence"/>
</dbReference>
<feature type="transmembrane region" description="Helical" evidence="6">
    <location>
        <begin position="190"/>
        <end position="213"/>
    </location>
</feature>
<dbReference type="GO" id="GO:0016020">
    <property type="term" value="C:membrane"/>
    <property type="evidence" value="ECO:0007669"/>
    <property type="project" value="UniProtKB-SubCell"/>
</dbReference>
<feature type="transmembrane region" description="Helical" evidence="6">
    <location>
        <begin position="404"/>
        <end position="425"/>
    </location>
</feature>
<evidence type="ECO:0000313" key="7">
    <source>
        <dbReference type="EMBL" id="GJN23190.1"/>
    </source>
</evidence>
<evidence type="ECO:0000256" key="6">
    <source>
        <dbReference type="SAM" id="Phobius"/>
    </source>
</evidence>
<keyword evidence="5 6" id="KW-0472">Membrane</keyword>
<feature type="transmembrane region" description="Helical" evidence="6">
    <location>
        <begin position="267"/>
        <end position="286"/>
    </location>
</feature>
<dbReference type="PANTHER" id="PTHR33596:SF23">
    <property type="entry name" value="COLD-REGULATED 413 PLASMA MEMBRANE PROTEIN 2"/>
    <property type="match status" value="1"/>
</dbReference>
<gene>
    <name evidence="7" type="primary">gb10817</name>
    <name evidence="7" type="ORF">PR202_gb10817</name>
</gene>
<evidence type="ECO:0000256" key="4">
    <source>
        <dbReference type="ARBA" id="ARBA00022989"/>
    </source>
</evidence>
<dbReference type="AlphaFoldDB" id="A0AAV5EL99"/>
<keyword evidence="4 6" id="KW-1133">Transmembrane helix</keyword>
<reference evidence="7" key="2">
    <citation type="submission" date="2021-12" db="EMBL/GenBank/DDBJ databases">
        <title>Resequencing data analysis of finger millet.</title>
        <authorList>
            <person name="Hatakeyama M."/>
            <person name="Aluri S."/>
            <person name="Balachadran M.T."/>
            <person name="Sivarajan S.R."/>
            <person name="Poveda L."/>
            <person name="Shimizu-Inatsugi R."/>
            <person name="Schlapbach R."/>
            <person name="Sreeman S.M."/>
            <person name="Shimizu K.K."/>
        </authorList>
    </citation>
    <scope>NUCLEOTIDE SEQUENCE</scope>
</reference>
<evidence type="ECO:0000313" key="8">
    <source>
        <dbReference type="Proteomes" id="UP001054889"/>
    </source>
</evidence>
<name>A0AAV5EL99_ELECO</name>
<dbReference type="PANTHER" id="PTHR33596">
    <property type="entry name" value="COLD-REGULATED 413 PLASMA MEMBRANE PROTEIN 2"/>
    <property type="match status" value="1"/>
</dbReference>
<feature type="transmembrane region" description="Helical" evidence="6">
    <location>
        <begin position="44"/>
        <end position="72"/>
    </location>
</feature>
<evidence type="ECO:0000256" key="2">
    <source>
        <dbReference type="ARBA" id="ARBA00005852"/>
    </source>
</evidence>
<evidence type="ECO:0000256" key="3">
    <source>
        <dbReference type="ARBA" id="ARBA00022692"/>
    </source>
</evidence>
<reference evidence="7" key="1">
    <citation type="journal article" date="2018" name="DNA Res.">
        <title>Multiple hybrid de novo genome assembly of finger millet, an orphan allotetraploid crop.</title>
        <authorList>
            <person name="Hatakeyama M."/>
            <person name="Aluri S."/>
            <person name="Balachadran M.T."/>
            <person name="Sivarajan S.R."/>
            <person name="Patrignani A."/>
            <person name="Gruter S."/>
            <person name="Poveda L."/>
            <person name="Shimizu-Inatsugi R."/>
            <person name="Baeten J."/>
            <person name="Francoijs K.J."/>
            <person name="Nataraja K.N."/>
            <person name="Reddy Y.A.N."/>
            <person name="Phadnis S."/>
            <person name="Ravikumar R.L."/>
            <person name="Schlapbach R."/>
            <person name="Sreeman S.M."/>
            <person name="Shimizu K.K."/>
        </authorList>
    </citation>
    <scope>NUCLEOTIDE SEQUENCE</scope>
</reference>
<evidence type="ECO:0000256" key="5">
    <source>
        <dbReference type="ARBA" id="ARBA00023136"/>
    </source>
</evidence>
<protein>
    <submittedName>
        <fullName evidence="7">Uncharacterized protein</fullName>
    </submittedName>
</protein>
<sequence length="426" mass="47447">MVRSFTSYLAMGSASEATQALINSDMQDLGVATQNLASHLFIHIGYLVMASSVLKWLAFIAAVSVNPLVYLLVLDRTHWRTNMLTTLLVPYIFFSLPDLLFYVLRGEVGKWIALISVVARLFYPQHFPDWFEAPGTIILLVAAAPSYFAAENSRPEWAVLVCLLIGSKLLREHIKASGGYMEAFKKGKGVSNTIGILLLFIYPTQAAIVLHVWSRRWSVNGDGEGVHVLLGHEDGHCRRRRVDSDLRELGVAARKLANHAFVLGGEFGFGTSFLKWLAFLAAVYLLILDRTNWRTNMLTGLLVPYIFFTLPHVLFALIRGEVGKWIALIVVVLRLFFPHRFPDWLELPGAIILLTVVAPGIFADSFRGHVVGVIICLVIGCYLLQEHIRASGGFRNAFTKSNGVSNSIGILLLFIYPLWALVLILL</sequence>
<proteinExistence type="inferred from homology"/>
<comment type="subcellular location">
    <subcellularLocation>
        <location evidence="1">Membrane</location>
        <topology evidence="1">Multi-pass membrane protein</topology>
    </subcellularLocation>
</comment>
<comment type="similarity">
    <text evidence="2">Belongs to the Cold-regulated 413 protein family.</text>
</comment>
<feature type="transmembrane region" description="Helical" evidence="6">
    <location>
        <begin position="298"/>
        <end position="316"/>
    </location>
</feature>
<evidence type="ECO:0000256" key="1">
    <source>
        <dbReference type="ARBA" id="ARBA00004141"/>
    </source>
</evidence>
<dbReference type="EMBL" id="BQKI01000076">
    <property type="protein sequence ID" value="GJN23190.1"/>
    <property type="molecule type" value="Genomic_DNA"/>
</dbReference>
<keyword evidence="8" id="KW-1185">Reference proteome</keyword>
<organism evidence="7 8">
    <name type="scientific">Eleusine coracana subsp. coracana</name>
    <dbReference type="NCBI Taxonomy" id="191504"/>
    <lineage>
        <taxon>Eukaryota</taxon>
        <taxon>Viridiplantae</taxon>
        <taxon>Streptophyta</taxon>
        <taxon>Embryophyta</taxon>
        <taxon>Tracheophyta</taxon>
        <taxon>Spermatophyta</taxon>
        <taxon>Magnoliopsida</taxon>
        <taxon>Liliopsida</taxon>
        <taxon>Poales</taxon>
        <taxon>Poaceae</taxon>
        <taxon>PACMAD clade</taxon>
        <taxon>Chloridoideae</taxon>
        <taxon>Cynodonteae</taxon>
        <taxon>Eleusininae</taxon>
        <taxon>Eleusine</taxon>
    </lineage>
</organism>
<keyword evidence="3 6" id="KW-0812">Transmembrane</keyword>
<dbReference type="InterPro" id="IPR008892">
    <property type="entry name" value="COR413"/>
</dbReference>
<dbReference type="Pfam" id="PF05562">
    <property type="entry name" value="WCOR413"/>
    <property type="match status" value="2"/>
</dbReference>
<comment type="caution">
    <text evidence="7">The sequence shown here is derived from an EMBL/GenBank/DDBJ whole genome shotgun (WGS) entry which is preliminary data.</text>
</comment>
<feature type="transmembrane region" description="Helical" evidence="6">
    <location>
        <begin position="84"/>
        <end position="102"/>
    </location>
</feature>
<accession>A0AAV5EL99</accession>